<feature type="binding site" evidence="4">
    <location>
        <position position="263"/>
    </location>
    <ligand>
        <name>pyridoxal 5'-phosphate</name>
        <dbReference type="ChEBI" id="CHEBI:597326"/>
    </ligand>
</feature>
<feature type="binding site" evidence="4">
    <location>
        <begin position="122"/>
        <end position="125"/>
    </location>
    <ligand>
        <name>pyridoxal 5'-phosphate</name>
        <dbReference type="ChEBI" id="CHEBI:597326"/>
    </ligand>
</feature>
<keyword evidence="8" id="KW-1185">Reference proteome</keyword>
<name>A0A1H9G377_9BACT</name>
<keyword evidence="2 4" id="KW-0378">Hydrolase</keyword>
<dbReference type="PANTHER" id="PTHR14084:SF0">
    <property type="entry name" value="KYNURENINASE"/>
    <property type="match status" value="1"/>
</dbReference>
<dbReference type="RefSeq" id="WP_090167976.1">
    <property type="nucleotide sequence ID" value="NZ_FOFB01000010.1"/>
</dbReference>
<dbReference type="AlphaFoldDB" id="A0A1H9G377"/>
<evidence type="ECO:0000313" key="7">
    <source>
        <dbReference type="EMBL" id="SEQ44198.1"/>
    </source>
</evidence>
<proteinExistence type="inferred from homology"/>
<dbReference type="Gene3D" id="3.90.1150.10">
    <property type="entry name" value="Aspartate Aminotransferase, domain 1"/>
    <property type="match status" value="1"/>
</dbReference>
<dbReference type="InterPro" id="IPR015424">
    <property type="entry name" value="PyrdxlP-dep_Trfase"/>
</dbReference>
<dbReference type="FunFam" id="3.40.640.10:FF:000031">
    <property type="entry name" value="Kynureninase"/>
    <property type="match status" value="1"/>
</dbReference>
<dbReference type="GO" id="GO:0009435">
    <property type="term" value="P:NAD+ biosynthetic process"/>
    <property type="evidence" value="ECO:0007669"/>
    <property type="project" value="UniProtKB-UniRule"/>
</dbReference>
<dbReference type="SUPFAM" id="SSF53383">
    <property type="entry name" value="PLP-dependent transferases"/>
    <property type="match status" value="1"/>
</dbReference>
<evidence type="ECO:0000256" key="3">
    <source>
        <dbReference type="ARBA" id="ARBA00022898"/>
    </source>
</evidence>
<dbReference type="Proteomes" id="UP000199021">
    <property type="component" value="Unassembled WGS sequence"/>
</dbReference>
<dbReference type="UniPathway" id="UPA00253">
    <property type="reaction ID" value="UER00329"/>
</dbReference>
<protein>
    <recommendedName>
        <fullName evidence="4 5">Kynureninase</fullName>
        <ecNumber evidence="4 5">3.7.1.3</ecNumber>
    </recommendedName>
    <alternativeName>
        <fullName evidence="4">L-kynurenine hydrolase</fullName>
    </alternativeName>
</protein>
<dbReference type="EMBL" id="FOFB01000010">
    <property type="protein sequence ID" value="SEQ44198.1"/>
    <property type="molecule type" value="Genomic_DNA"/>
</dbReference>
<comment type="pathway">
    <text evidence="4 6">Amino-acid degradation; L-kynurenine degradation; L-alanine and anthranilate from L-kynurenine: step 1/1.</text>
</comment>
<sequence length="415" mass="45168">MGRGFLNQPVISHLRHHFHLPENKIYLCGNSLGPQPLAAAERLATEMESWRVRAVEGWWNGPEGGWLGFHRRAEGALGGIVGARPAEVTVANALTVNLHLLMVSFFRPAGKRRKVIMEAGAFPSDQHAIISQLRFHGLDPEADLIEIAPREGEHSIRTEDIVSTIEKTGDELALVLWTGVHYYTGQFFDLKAIAAAGHAAGAKVGFDLAHAVGNVPLQLHDWGPDFAVWCSYKYLNGGPGAPGGLFVHERHAEDETLPRFAGWWGHRESDRFQMRRTFRPEHGAAGWQVSTIPVLGMAPLLASLPLFEEAGGMKALRQRSLALTADLYAGLSELPGLEILTPADPEARGAQLSVYVPGHRPELEQQLSAAGLIVDYREDNLAGSAGGVLRMAPAPLYALEEEVSRAVKILGEVVS</sequence>
<feature type="binding site" evidence="4">
    <location>
        <position position="94"/>
    </location>
    <ligand>
        <name>pyridoxal 5'-phosphate</name>
        <dbReference type="ChEBI" id="CHEBI:597326"/>
    </ligand>
</feature>
<evidence type="ECO:0000256" key="6">
    <source>
        <dbReference type="PIRNR" id="PIRNR038800"/>
    </source>
</evidence>
<comment type="cofactor">
    <cofactor evidence="4 6">
        <name>pyridoxal 5'-phosphate</name>
        <dbReference type="ChEBI" id="CHEBI:597326"/>
    </cofactor>
</comment>
<dbReference type="GO" id="GO:0030429">
    <property type="term" value="F:kynureninase activity"/>
    <property type="evidence" value="ECO:0007669"/>
    <property type="project" value="UniProtKB-UniRule"/>
</dbReference>
<dbReference type="Gene3D" id="3.40.640.10">
    <property type="entry name" value="Type I PLP-dependent aspartate aminotransferase-like (Major domain)"/>
    <property type="match status" value="1"/>
</dbReference>
<dbReference type="GO" id="GO:0043420">
    <property type="term" value="P:anthranilate metabolic process"/>
    <property type="evidence" value="ECO:0007669"/>
    <property type="project" value="TreeGrafter"/>
</dbReference>
<comment type="subunit">
    <text evidence="4 6">Homodimer.</text>
</comment>
<dbReference type="EC" id="3.7.1.3" evidence="4 5"/>
<evidence type="ECO:0000256" key="1">
    <source>
        <dbReference type="ARBA" id="ARBA00022642"/>
    </source>
</evidence>
<dbReference type="GO" id="GO:0030170">
    <property type="term" value="F:pyridoxal phosphate binding"/>
    <property type="evidence" value="ECO:0007669"/>
    <property type="project" value="UniProtKB-UniRule"/>
</dbReference>
<comment type="catalytic activity">
    <reaction evidence="6">
        <text>3-hydroxy-L-kynurenine + H2O = 3-hydroxyanthranilate + L-alanine + H(+)</text>
        <dbReference type="Rhea" id="RHEA:25143"/>
        <dbReference type="ChEBI" id="CHEBI:15377"/>
        <dbReference type="ChEBI" id="CHEBI:15378"/>
        <dbReference type="ChEBI" id="CHEBI:36559"/>
        <dbReference type="ChEBI" id="CHEBI:57972"/>
        <dbReference type="ChEBI" id="CHEBI:58125"/>
        <dbReference type="EC" id="3.7.1.3"/>
    </reaction>
</comment>
<dbReference type="NCBIfam" id="TIGR01814">
    <property type="entry name" value="kynureninase"/>
    <property type="match status" value="1"/>
</dbReference>
<evidence type="ECO:0000256" key="2">
    <source>
        <dbReference type="ARBA" id="ARBA00022801"/>
    </source>
</evidence>
<evidence type="ECO:0000256" key="5">
    <source>
        <dbReference type="NCBIfam" id="TIGR01814"/>
    </source>
</evidence>
<comment type="similarity">
    <text evidence="4 6">Belongs to the kynureninase family.</text>
</comment>
<feature type="binding site" evidence="4">
    <location>
        <position position="232"/>
    </location>
    <ligand>
        <name>pyridoxal 5'-phosphate</name>
        <dbReference type="ChEBI" id="CHEBI:597326"/>
    </ligand>
</feature>
<dbReference type="HAMAP" id="MF_01970">
    <property type="entry name" value="Kynureninase"/>
    <property type="match status" value="1"/>
</dbReference>
<evidence type="ECO:0000313" key="8">
    <source>
        <dbReference type="Proteomes" id="UP000199021"/>
    </source>
</evidence>
<organism evidence="7 8">
    <name type="scientific">Neolewinella agarilytica</name>
    <dbReference type="NCBI Taxonomy" id="478744"/>
    <lineage>
        <taxon>Bacteria</taxon>
        <taxon>Pseudomonadati</taxon>
        <taxon>Bacteroidota</taxon>
        <taxon>Saprospiria</taxon>
        <taxon>Saprospirales</taxon>
        <taxon>Lewinellaceae</taxon>
        <taxon>Neolewinella</taxon>
    </lineage>
</organism>
<evidence type="ECO:0000256" key="4">
    <source>
        <dbReference type="HAMAP-Rule" id="MF_01970"/>
    </source>
</evidence>
<keyword evidence="1 4" id="KW-0662">Pyridine nucleotide biosynthesis</keyword>
<dbReference type="InterPro" id="IPR015422">
    <property type="entry name" value="PyrdxlP-dep_Trfase_small"/>
</dbReference>
<dbReference type="Pfam" id="PF22580">
    <property type="entry name" value="KYNU_C"/>
    <property type="match status" value="1"/>
</dbReference>
<dbReference type="STRING" id="478744.SAMN05444359_11011"/>
<comment type="catalytic activity">
    <reaction evidence="4 6">
        <text>L-kynurenine + H2O = anthranilate + L-alanine + H(+)</text>
        <dbReference type="Rhea" id="RHEA:16813"/>
        <dbReference type="ChEBI" id="CHEBI:15377"/>
        <dbReference type="ChEBI" id="CHEBI:15378"/>
        <dbReference type="ChEBI" id="CHEBI:16567"/>
        <dbReference type="ChEBI" id="CHEBI:57959"/>
        <dbReference type="ChEBI" id="CHEBI:57972"/>
        <dbReference type="EC" id="3.7.1.3"/>
    </reaction>
</comment>
<dbReference type="UniPathway" id="UPA00334">
    <property type="reaction ID" value="UER00455"/>
</dbReference>
<reference evidence="8" key="1">
    <citation type="submission" date="2016-10" db="EMBL/GenBank/DDBJ databases">
        <authorList>
            <person name="Varghese N."/>
            <person name="Submissions S."/>
        </authorList>
    </citation>
    <scope>NUCLEOTIDE SEQUENCE [LARGE SCALE GENOMIC DNA]</scope>
    <source>
        <strain evidence="8">DSM 24740</strain>
    </source>
</reference>
<feature type="binding site" evidence="4">
    <location>
        <position position="291"/>
    </location>
    <ligand>
        <name>pyridoxal 5'-phosphate</name>
        <dbReference type="ChEBI" id="CHEBI:597326"/>
    </ligand>
</feature>
<feature type="binding site" evidence="4">
    <location>
        <position position="178"/>
    </location>
    <ligand>
        <name>pyridoxal 5'-phosphate</name>
        <dbReference type="ChEBI" id="CHEBI:597326"/>
    </ligand>
</feature>
<dbReference type="GO" id="GO:0097053">
    <property type="term" value="P:L-kynurenine catabolic process"/>
    <property type="evidence" value="ECO:0007669"/>
    <property type="project" value="UniProtKB-UniRule"/>
</dbReference>
<feature type="binding site" evidence="4">
    <location>
        <position position="95"/>
    </location>
    <ligand>
        <name>pyridoxal 5'-phosphate</name>
        <dbReference type="ChEBI" id="CHEBI:597326"/>
    </ligand>
</feature>
<dbReference type="InterPro" id="IPR015421">
    <property type="entry name" value="PyrdxlP-dep_Trfase_major"/>
</dbReference>
<keyword evidence="3 4" id="KW-0663">Pyridoxal phosphate</keyword>
<feature type="binding site" evidence="4">
    <location>
        <position position="210"/>
    </location>
    <ligand>
        <name>pyridoxal 5'-phosphate</name>
        <dbReference type="ChEBI" id="CHEBI:597326"/>
    </ligand>
</feature>
<comment type="function">
    <text evidence="4 6">Catalyzes the cleavage of L-kynurenine (L-Kyn) and L-3-hydroxykynurenine (L-3OHKyn) into anthranilic acid (AA) and 3-hydroxyanthranilic acid (3-OHAA), respectively.</text>
</comment>
<comment type="pathway">
    <text evidence="4 6">Cofactor biosynthesis; NAD(+) biosynthesis; quinolinate from L-kynurenine: step 2/3.</text>
</comment>
<dbReference type="InParanoid" id="A0A1H9G377"/>
<feature type="modified residue" description="N6-(pyridoxal phosphate)lysine" evidence="4">
    <location>
        <position position="233"/>
    </location>
</feature>
<dbReference type="GO" id="GO:0019441">
    <property type="term" value="P:L-tryptophan catabolic process to kynurenine"/>
    <property type="evidence" value="ECO:0007669"/>
    <property type="project" value="TreeGrafter"/>
</dbReference>
<feature type="binding site" evidence="4">
    <location>
        <position position="207"/>
    </location>
    <ligand>
        <name>pyridoxal 5'-phosphate</name>
        <dbReference type="ChEBI" id="CHEBI:597326"/>
    </ligand>
</feature>
<accession>A0A1H9G377</accession>
<dbReference type="OrthoDB" id="9812626at2"/>
<dbReference type="PANTHER" id="PTHR14084">
    <property type="entry name" value="KYNURENINASE"/>
    <property type="match status" value="1"/>
</dbReference>
<gene>
    <name evidence="4" type="primary">kynU</name>
    <name evidence="7" type="ORF">SAMN05444359_11011</name>
</gene>
<dbReference type="GO" id="GO:0005737">
    <property type="term" value="C:cytoplasm"/>
    <property type="evidence" value="ECO:0007669"/>
    <property type="project" value="UniProtKB-UniRule"/>
</dbReference>
<dbReference type="InterPro" id="IPR010111">
    <property type="entry name" value="Kynureninase"/>
</dbReference>
<dbReference type="PIRSF" id="PIRSF038800">
    <property type="entry name" value="KYNU"/>
    <property type="match status" value="1"/>
</dbReference>
<dbReference type="GO" id="GO:0019805">
    <property type="term" value="P:quinolinate biosynthetic process"/>
    <property type="evidence" value="ECO:0007669"/>
    <property type="project" value="UniProtKB-UniRule"/>
</dbReference>